<protein>
    <submittedName>
        <fullName evidence="2">Uncharacterized protein</fullName>
    </submittedName>
</protein>
<reference evidence="2" key="1">
    <citation type="submission" date="2022-06" db="EMBL/GenBank/DDBJ databases">
        <title>PHB producers.</title>
        <authorList>
            <person name="Besaury L."/>
        </authorList>
    </citation>
    <scope>NUCLEOTIDE SEQUENCE</scope>
    <source>
        <strain evidence="2 3">SEWS6</strain>
    </source>
</reference>
<dbReference type="Proteomes" id="UP001209412">
    <property type="component" value="Unassembled WGS sequence"/>
</dbReference>
<sequence>MTDSLDRAIVRRLLTAAIRSMTGRILEDVPPEGNLRIMSPYVMAFRGAGAADVLAVVATQHALHTPACLSHGPLSRDIE</sequence>
<accession>A0AAP5B783</accession>
<evidence type="ECO:0000313" key="1">
    <source>
        <dbReference type="EMBL" id="MCX4144400.1"/>
    </source>
</evidence>
<dbReference type="EMBL" id="JAPKHW010000002">
    <property type="protein sequence ID" value="MCX4144400.1"/>
    <property type="molecule type" value="Genomic_DNA"/>
</dbReference>
<organism evidence="2 4">
    <name type="scientific">Paraburkholderia madseniana</name>
    <dbReference type="NCBI Taxonomy" id="2599607"/>
    <lineage>
        <taxon>Bacteria</taxon>
        <taxon>Pseudomonadati</taxon>
        <taxon>Pseudomonadota</taxon>
        <taxon>Betaproteobacteria</taxon>
        <taxon>Burkholderiales</taxon>
        <taxon>Burkholderiaceae</taxon>
        <taxon>Paraburkholderia</taxon>
    </lineage>
</organism>
<dbReference type="AlphaFoldDB" id="A0AAP5B783"/>
<evidence type="ECO:0000313" key="2">
    <source>
        <dbReference type="EMBL" id="MDQ6406233.1"/>
    </source>
</evidence>
<dbReference type="Proteomes" id="UP001242288">
    <property type="component" value="Unassembled WGS sequence"/>
</dbReference>
<comment type="caution">
    <text evidence="2">The sequence shown here is derived from an EMBL/GenBank/DDBJ whole genome shotgun (WGS) entry which is preliminary data.</text>
</comment>
<dbReference type="RefSeq" id="WP_266256596.1">
    <property type="nucleotide sequence ID" value="NZ_JAMXWF010000002.1"/>
</dbReference>
<dbReference type="EMBL" id="JAMXWF010000002">
    <property type="protein sequence ID" value="MDQ6406233.1"/>
    <property type="molecule type" value="Genomic_DNA"/>
</dbReference>
<proteinExistence type="predicted"/>
<gene>
    <name evidence="2" type="ORF">NIE36_03265</name>
    <name evidence="1" type="ORF">OSB80_03270</name>
</gene>
<name>A0AAP5B783_9BURK</name>
<keyword evidence="3" id="KW-1185">Reference proteome</keyword>
<evidence type="ECO:0000313" key="3">
    <source>
        <dbReference type="Proteomes" id="UP001209412"/>
    </source>
</evidence>
<evidence type="ECO:0000313" key="4">
    <source>
        <dbReference type="Proteomes" id="UP001242288"/>
    </source>
</evidence>